<feature type="non-terminal residue" evidence="2">
    <location>
        <position position="1"/>
    </location>
</feature>
<reference evidence="2" key="1">
    <citation type="submission" date="2021-02" db="EMBL/GenBank/DDBJ databases">
        <authorList>
            <person name="Nowell W R."/>
        </authorList>
    </citation>
    <scope>NUCLEOTIDE SEQUENCE</scope>
</reference>
<comment type="caution">
    <text evidence="2">The sequence shown here is derived from an EMBL/GenBank/DDBJ whole genome shotgun (WGS) entry which is preliminary data.</text>
</comment>
<proteinExistence type="predicted"/>
<protein>
    <submittedName>
        <fullName evidence="2">Uncharacterized protein</fullName>
    </submittedName>
</protein>
<evidence type="ECO:0000256" key="1">
    <source>
        <dbReference type="SAM" id="MobiDB-lite"/>
    </source>
</evidence>
<evidence type="ECO:0000313" key="3">
    <source>
        <dbReference type="Proteomes" id="UP000663836"/>
    </source>
</evidence>
<dbReference type="EMBL" id="CAJOBD010022117">
    <property type="protein sequence ID" value="CAF4249523.1"/>
    <property type="molecule type" value="Genomic_DNA"/>
</dbReference>
<organism evidence="2 3">
    <name type="scientific">Rotaria sordida</name>
    <dbReference type="NCBI Taxonomy" id="392033"/>
    <lineage>
        <taxon>Eukaryota</taxon>
        <taxon>Metazoa</taxon>
        <taxon>Spiralia</taxon>
        <taxon>Gnathifera</taxon>
        <taxon>Rotifera</taxon>
        <taxon>Eurotatoria</taxon>
        <taxon>Bdelloidea</taxon>
        <taxon>Philodinida</taxon>
        <taxon>Philodinidae</taxon>
        <taxon>Rotaria</taxon>
    </lineage>
</organism>
<accession>A0A820EMM9</accession>
<feature type="compositionally biased region" description="Basic residues" evidence="1">
    <location>
        <begin position="28"/>
        <end position="41"/>
    </location>
</feature>
<sequence>MDEENLDSFKKLLFDNALESSPHTDKQRRWHAKKKDQHHRTQLSLHRLLVEQM</sequence>
<name>A0A820EMM9_9BILA</name>
<evidence type="ECO:0000313" key="2">
    <source>
        <dbReference type="EMBL" id="CAF4249523.1"/>
    </source>
</evidence>
<gene>
    <name evidence="2" type="ORF">JBS370_LOCUS38655</name>
</gene>
<dbReference type="AlphaFoldDB" id="A0A820EMM9"/>
<dbReference type="Proteomes" id="UP000663836">
    <property type="component" value="Unassembled WGS sequence"/>
</dbReference>
<feature type="region of interest" description="Disordered" evidence="1">
    <location>
        <begin position="18"/>
        <end position="53"/>
    </location>
</feature>